<comment type="caution">
    <text evidence="1">The sequence shown here is derived from an EMBL/GenBank/DDBJ whole genome shotgun (WGS) entry which is preliminary data.</text>
</comment>
<protein>
    <submittedName>
        <fullName evidence="1">Uncharacterized protein</fullName>
    </submittedName>
</protein>
<dbReference type="STRING" id="333140.AWW68_18830"/>
<evidence type="ECO:0000313" key="1">
    <source>
        <dbReference type="EMBL" id="KYG76913.1"/>
    </source>
</evidence>
<reference evidence="1 2" key="1">
    <citation type="submission" date="2016-01" db="EMBL/GenBank/DDBJ databases">
        <title>Genome sequencing of Roseivirga spongicola UST030701-084.</title>
        <authorList>
            <person name="Selvaratnam C."/>
            <person name="Thevarajoo S."/>
            <person name="Goh K.M."/>
            <person name="Ee R."/>
            <person name="Chan K.-G."/>
            <person name="Chong C.S."/>
        </authorList>
    </citation>
    <scope>NUCLEOTIDE SEQUENCE [LARGE SCALE GENOMIC DNA]</scope>
    <source>
        <strain evidence="1 2">UST030701-084</strain>
    </source>
</reference>
<sequence>MKETNNTLNEILDICEPEELQRTLFVVALNTQFHKMSKPDCNIAKLLLLNLFDITSKIVEQEEESNVDIEKSTNGKEEV</sequence>
<dbReference type="EMBL" id="LRPC01000002">
    <property type="protein sequence ID" value="KYG76913.1"/>
    <property type="molecule type" value="Genomic_DNA"/>
</dbReference>
<evidence type="ECO:0000313" key="2">
    <source>
        <dbReference type="Proteomes" id="UP000075606"/>
    </source>
</evidence>
<keyword evidence="2" id="KW-1185">Reference proteome</keyword>
<organism evidence="1 2">
    <name type="scientific">Roseivirga spongicola</name>
    <dbReference type="NCBI Taxonomy" id="333140"/>
    <lineage>
        <taxon>Bacteria</taxon>
        <taxon>Pseudomonadati</taxon>
        <taxon>Bacteroidota</taxon>
        <taxon>Cytophagia</taxon>
        <taxon>Cytophagales</taxon>
        <taxon>Roseivirgaceae</taxon>
        <taxon>Roseivirga</taxon>
    </lineage>
</organism>
<gene>
    <name evidence="1" type="ORF">AWW68_18830</name>
</gene>
<dbReference type="Proteomes" id="UP000075606">
    <property type="component" value="Unassembled WGS sequence"/>
</dbReference>
<dbReference type="RefSeq" id="WP_068218555.1">
    <property type="nucleotide sequence ID" value="NZ_LRPC01000002.1"/>
</dbReference>
<name>A0A150XDX7_9BACT</name>
<dbReference type="AlphaFoldDB" id="A0A150XDX7"/>
<proteinExistence type="predicted"/>
<accession>A0A150XDX7</accession>